<sequence length="340" mass="36590">MRATDDLSIDDIAAAWVAREDRAPLGAADAVARDAWLQADVRHFGAYARAHAVLVRTDRARALSSGVPGPRDAPVAAARAPRLGRTRRLLRWAAGAAAAISLLAIGVHRQDDDAEYYATRRGEILRVPLQDGSAITLDSDSQVRVRYTDDRRNITLLQGEALFDVAKNPGRPFVVRAQETDVTAVGTSFAVSLTERRSGGVEVLVREGVVDVADTQGAVAPARLLANYRALANRSHGIRIEAVANEDLEQQLAWREGMLSFNGDTLSVAAAQFLRYSDTRIVIDDPVVGSRRIVGLYSASDPLGFARSVAVSLGLVVEQQGKVVRLSTPQGPSHAARSMQ</sequence>
<organism evidence="2 3">
    <name type="scientific">Stenotrophomonas mori</name>
    <dbReference type="NCBI Taxonomy" id="2871096"/>
    <lineage>
        <taxon>Bacteria</taxon>
        <taxon>Pseudomonadati</taxon>
        <taxon>Pseudomonadota</taxon>
        <taxon>Gammaproteobacteria</taxon>
        <taxon>Lysobacterales</taxon>
        <taxon>Lysobacteraceae</taxon>
        <taxon>Stenotrophomonas</taxon>
    </lineage>
</organism>
<name>A0ABT0SFN6_9GAMM</name>
<dbReference type="Proteomes" id="UP001431235">
    <property type="component" value="Unassembled WGS sequence"/>
</dbReference>
<dbReference type="PIRSF" id="PIRSF018266">
    <property type="entry name" value="FecR"/>
    <property type="match status" value="1"/>
</dbReference>
<dbReference type="InterPro" id="IPR006860">
    <property type="entry name" value="FecR"/>
</dbReference>
<dbReference type="EMBL" id="JAIKTS010000001">
    <property type="protein sequence ID" value="MCL7714082.1"/>
    <property type="molecule type" value="Genomic_DNA"/>
</dbReference>
<feature type="domain" description="FecR protein" evidence="1">
    <location>
        <begin position="117"/>
        <end position="210"/>
    </location>
</feature>
<proteinExistence type="predicted"/>
<evidence type="ECO:0000259" key="1">
    <source>
        <dbReference type="Pfam" id="PF04773"/>
    </source>
</evidence>
<reference evidence="2 3" key="1">
    <citation type="submission" date="2021-08" db="EMBL/GenBank/DDBJ databases">
        <title>Novel members of of the genus Stenotrophomonas from differernt environment.</title>
        <authorList>
            <person name="Deng Y."/>
        </authorList>
    </citation>
    <scope>NUCLEOTIDE SEQUENCE [LARGE SCALE GENOMIC DNA]</scope>
    <source>
        <strain evidence="2 3">CPCC 101365</strain>
    </source>
</reference>
<evidence type="ECO:0000313" key="2">
    <source>
        <dbReference type="EMBL" id="MCL7714082.1"/>
    </source>
</evidence>
<gene>
    <name evidence="2" type="ORF">K5L01_05350</name>
</gene>
<dbReference type="PANTHER" id="PTHR30273">
    <property type="entry name" value="PERIPLASMIC SIGNAL SENSOR AND SIGMA FACTOR ACTIVATOR FECR-RELATED"/>
    <property type="match status" value="1"/>
</dbReference>
<dbReference type="RefSeq" id="WP_250062604.1">
    <property type="nucleotide sequence ID" value="NZ_JAIKTS010000001.1"/>
</dbReference>
<dbReference type="InterPro" id="IPR012373">
    <property type="entry name" value="Ferrdict_sens_TM"/>
</dbReference>
<keyword evidence="3" id="KW-1185">Reference proteome</keyword>
<protein>
    <submittedName>
        <fullName evidence="2">FecR domain-containing protein</fullName>
    </submittedName>
</protein>
<comment type="caution">
    <text evidence="2">The sequence shown here is derived from an EMBL/GenBank/DDBJ whole genome shotgun (WGS) entry which is preliminary data.</text>
</comment>
<dbReference type="Gene3D" id="2.60.120.1440">
    <property type="match status" value="1"/>
</dbReference>
<dbReference type="PANTHER" id="PTHR30273:SF2">
    <property type="entry name" value="PROTEIN FECR"/>
    <property type="match status" value="1"/>
</dbReference>
<evidence type="ECO:0000313" key="3">
    <source>
        <dbReference type="Proteomes" id="UP001431235"/>
    </source>
</evidence>
<dbReference type="Pfam" id="PF04773">
    <property type="entry name" value="FecR"/>
    <property type="match status" value="1"/>
</dbReference>
<accession>A0ABT0SFN6</accession>